<proteinExistence type="predicted"/>
<dbReference type="EMBL" id="JAAGWG010000001">
    <property type="protein sequence ID" value="NEK84278.1"/>
    <property type="molecule type" value="Genomic_DNA"/>
</dbReference>
<name>A0A6L9VXA2_9ACTN</name>
<comment type="caution">
    <text evidence="1">The sequence shown here is derived from an EMBL/GenBank/DDBJ whole genome shotgun (WGS) entry which is preliminary data.</text>
</comment>
<sequence>MGDPAEVRDVAEATVPVASEAQTAQHLASQGRRVVQHRGRFWYQVLPGYYRPVHLMARLSAREATRPALACWGFQARLDETDAHRADARMPVHLVTDLSSFDEERLPKGRRNTLRRARQRARMVQLTGPALLREQGYDVALSAHERTGYGRLPGSREEYIAGLGSFDRPGGIVLAGIVDGRLGGYLTGYAVDGTAYAAEGVVATWALQSNISAGLFYEFVHACRRTGTITEIVDGLHARENQGLSRSKELNGIPVVEVPSRLSLLPGVAGVLRRRDPHKYYRMSGRD</sequence>
<evidence type="ECO:0008006" key="3">
    <source>
        <dbReference type="Google" id="ProtNLM"/>
    </source>
</evidence>
<dbReference type="Proteomes" id="UP000479241">
    <property type="component" value="Unassembled WGS sequence"/>
</dbReference>
<accession>A0A6L9VXA2</accession>
<dbReference type="AlphaFoldDB" id="A0A6L9VXA2"/>
<gene>
    <name evidence="1" type="ORF">GCU60_00610</name>
</gene>
<evidence type="ECO:0000313" key="2">
    <source>
        <dbReference type="Proteomes" id="UP000479241"/>
    </source>
</evidence>
<organism evidence="1 2">
    <name type="scientific">Blastococcus saxobsidens</name>
    <dbReference type="NCBI Taxonomy" id="138336"/>
    <lineage>
        <taxon>Bacteria</taxon>
        <taxon>Bacillati</taxon>
        <taxon>Actinomycetota</taxon>
        <taxon>Actinomycetes</taxon>
        <taxon>Geodermatophilales</taxon>
        <taxon>Geodermatophilaceae</taxon>
        <taxon>Blastococcus</taxon>
    </lineage>
</organism>
<protein>
    <recommendedName>
        <fullName evidence="3">DUF2156 domain-containing protein</fullName>
    </recommendedName>
</protein>
<dbReference type="RefSeq" id="WP_163201701.1">
    <property type="nucleotide sequence ID" value="NZ_JAAGWG010000001.1"/>
</dbReference>
<reference evidence="1 2" key="1">
    <citation type="submission" date="2019-12" db="EMBL/GenBank/DDBJ databases">
        <title>the WGS of Blastococcus saxobsidens 67B17.</title>
        <authorList>
            <person name="Jiang Z."/>
        </authorList>
    </citation>
    <scope>NUCLEOTIDE SEQUENCE [LARGE SCALE GENOMIC DNA]</scope>
    <source>
        <strain evidence="1 2">67B17</strain>
    </source>
</reference>
<evidence type="ECO:0000313" key="1">
    <source>
        <dbReference type="EMBL" id="NEK84278.1"/>
    </source>
</evidence>